<name>A0A3T0SZL9_9MICO</name>
<dbReference type="Gene3D" id="3.20.20.450">
    <property type="entry name" value="EAL domain"/>
    <property type="match status" value="1"/>
</dbReference>
<protein>
    <submittedName>
        <fullName evidence="2">Phytochrome-like protein cph2</fullName>
    </submittedName>
</protein>
<dbReference type="PROSITE" id="PS50883">
    <property type="entry name" value="EAL"/>
    <property type="match status" value="1"/>
</dbReference>
<dbReference type="CDD" id="cd01948">
    <property type="entry name" value="EAL"/>
    <property type="match status" value="1"/>
</dbReference>
<gene>
    <name evidence="2" type="ORF">C1I64_06835</name>
</gene>
<dbReference type="GO" id="GO:0071111">
    <property type="term" value="F:cyclic-guanylate-specific phosphodiesterase activity"/>
    <property type="evidence" value="ECO:0007669"/>
    <property type="project" value="InterPro"/>
</dbReference>
<dbReference type="Pfam" id="PF10069">
    <property type="entry name" value="DICT"/>
    <property type="match status" value="1"/>
</dbReference>
<proteinExistence type="predicted"/>
<accession>A0A3T0SZL9</accession>
<dbReference type="InterPro" id="IPR035919">
    <property type="entry name" value="EAL_sf"/>
</dbReference>
<dbReference type="PANTHER" id="PTHR33121:SF70">
    <property type="entry name" value="SIGNALING PROTEIN YKOW"/>
    <property type="match status" value="1"/>
</dbReference>
<dbReference type="InterPro" id="IPR001633">
    <property type="entry name" value="EAL_dom"/>
</dbReference>
<evidence type="ECO:0000313" key="2">
    <source>
        <dbReference type="EMBL" id="AZZ51790.1"/>
    </source>
</evidence>
<evidence type="ECO:0000259" key="1">
    <source>
        <dbReference type="PROSITE" id="PS50883"/>
    </source>
</evidence>
<sequence length="396" mass="41690">MHSPVLTTVFQPIVDLTTRRPAAYEALTRVQGAGGDAFPFELLEAAQADGRIAEFDGACWRSAFGSATAAGLTTPHALFVNVEADSLRGGLLEQVASPAPIVLEVTERALLASPGGLLAVIEEARRAGHAIAIDDLGTDPASLALLPLIDPDVIKIDMRIIQGHADTDAARIMSTVNTLTAARDVVVVAEGIETEEHLLTARAIGATHGQGWLLGRPSPVVPAAPSASLLRHVVEPAADEAGAGTPFEIVASVLPSRRSSRDLLLQMSHFLEARARASGDSAILLSTFQQGSNLTPRTAVRYAALAEECALVFAFAAGAPDSLSTAIRVQEIDEDEPLAAEWDVVVLTADFAATLVAREVDPARHAAGLYDFVLTHDRGLAVDVARHLLQRTTRSA</sequence>
<dbReference type="EMBL" id="CP028137">
    <property type="protein sequence ID" value="AZZ51790.1"/>
    <property type="molecule type" value="Genomic_DNA"/>
</dbReference>
<dbReference type="AlphaFoldDB" id="A0A3T0SZL9"/>
<dbReference type="InterPro" id="IPR050706">
    <property type="entry name" value="Cyclic-di-GMP_PDE-like"/>
</dbReference>
<dbReference type="Pfam" id="PF00563">
    <property type="entry name" value="EAL"/>
    <property type="match status" value="1"/>
</dbReference>
<dbReference type="RefSeq" id="WP_127886684.1">
    <property type="nucleotide sequence ID" value="NZ_CP028137.1"/>
</dbReference>
<reference evidence="2 3" key="1">
    <citation type="submission" date="2018-03" db="EMBL/GenBank/DDBJ databases">
        <title>Bacteriophage NCPPB3778 and a type I-E CRISPR drive the evolution of the US Biological Select Agent, Rathayibacter toxicus.</title>
        <authorList>
            <person name="Davis E.W.II."/>
            <person name="Tabima J.F."/>
            <person name="Weisberg A.J."/>
            <person name="Dantas Lopes L."/>
            <person name="Wiseman M.S."/>
            <person name="Wiseman M.S."/>
            <person name="Pupko T."/>
            <person name="Belcher M.S."/>
            <person name="Sechler A.J."/>
            <person name="Tancos M.A."/>
            <person name="Schroeder B.K."/>
            <person name="Murray T.D."/>
            <person name="Luster D.G."/>
            <person name="Schneider W.L."/>
            <person name="Rogers E."/>
            <person name="Andreote F.D."/>
            <person name="Grunwald N.J."/>
            <person name="Putnam M.L."/>
            <person name="Chang J.H."/>
        </authorList>
    </citation>
    <scope>NUCLEOTIDE SEQUENCE [LARGE SCALE GENOMIC DNA]</scope>
    <source>
        <strain evidence="2 3">DSM 15932</strain>
    </source>
</reference>
<dbReference type="PANTHER" id="PTHR33121">
    <property type="entry name" value="CYCLIC DI-GMP PHOSPHODIESTERASE PDEF"/>
    <property type="match status" value="1"/>
</dbReference>
<dbReference type="InterPro" id="IPR019278">
    <property type="entry name" value="DICT_dom"/>
</dbReference>
<dbReference type="SMART" id="SM00052">
    <property type="entry name" value="EAL"/>
    <property type="match status" value="1"/>
</dbReference>
<dbReference type="SUPFAM" id="SSF141868">
    <property type="entry name" value="EAL domain-like"/>
    <property type="match status" value="1"/>
</dbReference>
<evidence type="ECO:0000313" key="3">
    <source>
        <dbReference type="Proteomes" id="UP000285317"/>
    </source>
</evidence>
<dbReference type="Proteomes" id="UP000285317">
    <property type="component" value="Chromosome"/>
</dbReference>
<organism evidence="2 3">
    <name type="scientific">Rathayibacter festucae DSM 15932</name>
    <dbReference type="NCBI Taxonomy" id="1328866"/>
    <lineage>
        <taxon>Bacteria</taxon>
        <taxon>Bacillati</taxon>
        <taxon>Actinomycetota</taxon>
        <taxon>Actinomycetes</taxon>
        <taxon>Micrococcales</taxon>
        <taxon>Microbacteriaceae</taxon>
        <taxon>Rathayibacter</taxon>
    </lineage>
</organism>
<feature type="domain" description="EAL" evidence="1">
    <location>
        <begin position="1"/>
        <end position="231"/>
    </location>
</feature>
<dbReference type="KEGG" id="rfs:C1I64_06835"/>